<evidence type="ECO:0000256" key="3">
    <source>
        <dbReference type="ARBA" id="ARBA00022833"/>
    </source>
</evidence>
<dbReference type="GO" id="GO:0006351">
    <property type="term" value="P:DNA-templated transcription"/>
    <property type="evidence" value="ECO:0007669"/>
    <property type="project" value="InterPro"/>
</dbReference>
<reference evidence="11" key="2">
    <citation type="submission" date="2015-01" db="EMBL/GenBank/DDBJ databases">
        <title>Evolutionary Origins and Diversification of the Mycorrhizal Mutualists.</title>
        <authorList>
            <consortium name="DOE Joint Genome Institute"/>
            <consortium name="Mycorrhizal Genomics Consortium"/>
            <person name="Kohler A."/>
            <person name="Kuo A."/>
            <person name="Nagy L.G."/>
            <person name="Floudas D."/>
            <person name="Copeland A."/>
            <person name="Barry K.W."/>
            <person name="Cichocki N."/>
            <person name="Veneault-Fourrey C."/>
            <person name="LaButti K."/>
            <person name="Lindquist E.A."/>
            <person name="Lipzen A."/>
            <person name="Lundell T."/>
            <person name="Morin E."/>
            <person name="Murat C."/>
            <person name="Riley R."/>
            <person name="Ohm R."/>
            <person name="Sun H."/>
            <person name="Tunlid A."/>
            <person name="Henrissat B."/>
            <person name="Grigoriev I.V."/>
            <person name="Hibbett D.S."/>
            <person name="Martin F."/>
        </authorList>
    </citation>
    <scope>NUCLEOTIDE SEQUENCE [LARGE SCALE GENOMIC DNA]</scope>
    <source>
        <strain evidence="11">LaAM-08-1</strain>
    </source>
</reference>
<keyword evidence="5" id="KW-0238">DNA-binding</keyword>
<organism evidence="10 11">
    <name type="scientific">Laccaria amethystina LaAM-08-1</name>
    <dbReference type="NCBI Taxonomy" id="1095629"/>
    <lineage>
        <taxon>Eukaryota</taxon>
        <taxon>Fungi</taxon>
        <taxon>Dikarya</taxon>
        <taxon>Basidiomycota</taxon>
        <taxon>Agaricomycotina</taxon>
        <taxon>Agaricomycetes</taxon>
        <taxon>Agaricomycetidae</taxon>
        <taxon>Agaricales</taxon>
        <taxon>Agaricineae</taxon>
        <taxon>Hydnangiaceae</taxon>
        <taxon>Laccaria</taxon>
    </lineage>
</organism>
<dbReference type="PANTHER" id="PTHR31313">
    <property type="entry name" value="TY1 ENHANCER ACTIVATOR"/>
    <property type="match status" value="1"/>
</dbReference>
<dbReference type="PROSITE" id="PS50048">
    <property type="entry name" value="ZN2_CY6_FUNGAL_2"/>
    <property type="match status" value="1"/>
</dbReference>
<evidence type="ECO:0000256" key="2">
    <source>
        <dbReference type="ARBA" id="ARBA00022723"/>
    </source>
</evidence>
<dbReference type="Pfam" id="PF04082">
    <property type="entry name" value="Fungal_trans"/>
    <property type="match status" value="1"/>
</dbReference>
<evidence type="ECO:0000256" key="8">
    <source>
        <dbReference type="SAM" id="MobiDB-lite"/>
    </source>
</evidence>
<reference evidence="10 11" key="1">
    <citation type="submission" date="2014-04" db="EMBL/GenBank/DDBJ databases">
        <authorList>
            <consortium name="DOE Joint Genome Institute"/>
            <person name="Kuo A."/>
            <person name="Kohler A."/>
            <person name="Nagy L.G."/>
            <person name="Floudas D."/>
            <person name="Copeland A."/>
            <person name="Barry K.W."/>
            <person name="Cichocki N."/>
            <person name="Veneault-Fourrey C."/>
            <person name="LaButti K."/>
            <person name="Lindquist E.A."/>
            <person name="Lipzen A."/>
            <person name="Lundell T."/>
            <person name="Morin E."/>
            <person name="Murat C."/>
            <person name="Sun H."/>
            <person name="Tunlid A."/>
            <person name="Henrissat B."/>
            <person name="Grigoriev I.V."/>
            <person name="Hibbett D.S."/>
            <person name="Martin F."/>
            <person name="Nordberg H.P."/>
            <person name="Cantor M.N."/>
            <person name="Hua S.X."/>
        </authorList>
    </citation>
    <scope>NUCLEOTIDE SEQUENCE [LARGE SCALE GENOMIC DNA]</scope>
    <source>
        <strain evidence="10 11">LaAM-08-1</strain>
    </source>
</reference>
<evidence type="ECO:0000313" key="10">
    <source>
        <dbReference type="EMBL" id="KIJ96928.1"/>
    </source>
</evidence>
<dbReference type="GO" id="GO:0005634">
    <property type="term" value="C:nucleus"/>
    <property type="evidence" value="ECO:0007669"/>
    <property type="project" value="UniProtKB-SubCell"/>
</dbReference>
<evidence type="ECO:0000256" key="1">
    <source>
        <dbReference type="ARBA" id="ARBA00004123"/>
    </source>
</evidence>
<gene>
    <name evidence="10" type="ORF">K443DRAFT_269489</name>
</gene>
<dbReference type="Pfam" id="PF00172">
    <property type="entry name" value="Zn_clus"/>
    <property type="match status" value="1"/>
</dbReference>
<feature type="domain" description="Zn(2)-C6 fungal-type" evidence="9">
    <location>
        <begin position="35"/>
        <end position="67"/>
    </location>
</feature>
<proteinExistence type="predicted"/>
<keyword evidence="11" id="KW-1185">Reference proteome</keyword>
<dbReference type="EMBL" id="KN838706">
    <property type="protein sequence ID" value="KIJ96928.1"/>
    <property type="molecule type" value="Genomic_DNA"/>
</dbReference>
<dbReference type="STRING" id="1095629.A0A0C9X6K0"/>
<dbReference type="AlphaFoldDB" id="A0A0C9X6K0"/>
<dbReference type="CDD" id="cd12148">
    <property type="entry name" value="fungal_TF_MHR"/>
    <property type="match status" value="1"/>
</dbReference>
<dbReference type="PROSITE" id="PS00463">
    <property type="entry name" value="ZN2_CY6_FUNGAL_1"/>
    <property type="match status" value="1"/>
</dbReference>
<keyword evidence="6" id="KW-0804">Transcription</keyword>
<protein>
    <recommendedName>
        <fullName evidence="9">Zn(2)-C6 fungal-type domain-containing protein</fullName>
    </recommendedName>
</protein>
<evidence type="ECO:0000256" key="6">
    <source>
        <dbReference type="ARBA" id="ARBA00023163"/>
    </source>
</evidence>
<sequence length="919" mass="102773">MPKPPPKAKRVLQVNIDDDDEGNSTNARGPYSAQTCNICRRKKTKCDGQRPVCGHCLKSGWEAECSWARDPIFRKARTEALFESMQKNNEALREYANHLESLLEKCCREHGGNMDTSYLRLRPKDDSDALMGVTENVADYSTEQTEETGVDSDPENDPTVDELCIPTRILNLEEGGFFLAHTVFRFVQVPLPAEGPSRFPAIAENPDATYVLLLDDVDVSHYNPDFDWSRHLPSNLHLDRKSHDKALDLLFKFFTSWCFRIVPDLFLRDMYRVIGPRSRTPPKTPHYSPMLHNALVALGTAYLDDPNIRDFKSRRCFADAAKSYLEVECQKPQLSVVHALDCLAAFHASQRDQTLGFLYFGMTAWMSQALGLGVDCSDWVKLGLIDETEKLDRNWAHWTTLSPDMCWSLYVGRDFCVTSPLNSPVPVPFVDTDLDQMPWCHPPAGIPPQPNYVSKTFAVTCELLTIARRIMDVVNNLNRARSRPMVLDELITDIDIKLSIWKSSLSPEVDIGITSRPTATPHRLMLHLTYWWLFILLHRPFFHRRAKLTHSTDKEIDHVKLCKRAAENIMELLATWRSLYTLRHTPITLTQTIFSAGTVYVLWGVQATSGPRVAHKELKTALDQQKLCHQYLVEIGKSWQCATNIAGILKNLMQEQLKPMLVRRQLVPRLAEDEGITPPAIQKSSSATSRKRTTATLPRKGKQRKSSRGKGQALDTVLPPLDATSNISALQGVIRPQNSFSASQIQASTSSSSTSSFSSPPIQIPAPTSSTSSFLPPPIQASTSASSFSAIPFEHLDAWGYRNPVGGSASSISPPSPSVFSNLSPEIPQQGYIIHNPTPAPVVVEGPPPPVNMGNMRDKQGYIREQRDPIYSFTEVLWFLANQADSSSSSSTSFDLSGATLWPSVEPMNIGGDREYLPL</sequence>
<keyword evidence="2" id="KW-0479">Metal-binding</keyword>
<dbReference type="InterPro" id="IPR001138">
    <property type="entry name" value="Zn2Cys6_DnaBD"/>
</dbReference>
<dbReference type="InterPro" id="IPR007219">
    <property type="entry name" value="XnlR_reg_dom"/>
</dbReference>
<evidence type="ECO:0000256" key="4">
    <source>
        <dbReference type="ARBA" id="ARBA00023015"/>
    </source>
</evidence>
<evidence type="ECO:0000256" key="5">
    <source>
        <dbReference type="ARBA" id="ARBA00023125"/>
    </source>
</evidence>
<name>A0A0C9X6K0_9AGAR</name>
<feature type="compositionally biased region" description="Basic residues" evidence="8">
    <location>
        <begin position="689"/>
        <end position="708"/>
    </location>
</feature>
<keyword evidence="7" id="KW-0539">Nucleus</keyword>
<accession>A0A0C9X6K0</accession>
<evidence type="ECO:0000313" key="11">
    <source>
        <dbReference type="Proteomes" id="UP000054477"/>
    </source>
</evidence>
<dbReference type="SUPFAM" id="SSF57701">
    <property type="entry name" value="Zn2/Cys6 DNA-binding domain"/>
    <property type="match status" value="1"/>
</dbReference>
<dbReference type="OrthoDB" id="2154091at2759"/>
<dbReference type="Proteomes" id="UP000054477">
    <property type="component" value="Unassembled WGS sequence"/>
</dbReference>
<dbReference type="GO" id="GO:0003677">
    <property type="term" value="F:DNA binding"/>
    <property type="evidence" value="ECO:0007669"/>
    <property type="project" value="UniProtKB-KW"/>
</dbReference>
<comment type="subcellular location">
    <subcellularLocation>
        <location evidence="1">Nucleus</location>
    </subcellularLocation>
</comment>
<dbReference type="Gene3D" id="4.10.240.10">
    <property type="entry name" value="Zn(2)-C6 fungal-type DNA-binding domain"/>
    <property type="match status" value="1"/>
</dbReference>
<keyword evidence="3" id="KW-0862">Zinc</keyword>
<dbReference type="SMART" id="SM00066">
    <property type="entry name" value="GAL4"/>
    <property type="match status" value="1"/>
</dbReference>
<dbReference type="HOGENOM" id="CLU_007003_2_0_1"/>
<feature type="region of interest" description="Disordered" evidence="8">
    <location>
        <begin position="673"/>
        <end position="718"/>
    </location>
</feature>
<dbReference type="InterPro" id="IPR051615">
    <property type="entry name" value="Transcr_Regulatory_Elem"/>
</dbReference>
<dbReference type="PANTHER" id="PTHR31313:SF81">
    <property type="entry name" value="TY1 ENHANCER ACTIVATOR"/>
    <property type="match status" value="1"/>
</dbReference>
<keyword evidence="4" id="KW-0805">Transcription regulation</keyword>
<evidence type="ECO:0000259" key="9">
    <source>
        <dbReference type="PROSITE" id="PS50048"/>
    </source>
</evidence>
<dbReference type="GO" id="GO:0000981">
    <property type="term" value="F:DNA-binding transcription factor activity, RNA polymerase II-specific"/>
    <property type="evidence" value="ECO:0007669"/>
    <property type="project" value="InterPro"/>
</dbReference>
<dbReference type="GO" id="GO:0008270">
    <property type="term" value="F:zinc ion binding"/>
    <property type="evidence" value="ECO:0007669"/>
    <property type="project" value="InterPro"/>
</dbReference>
<dbReference type="CDD" id="cd00067">
    <property type="entry name" value="GAL4"/>
    <property type="match status" value="1"/>
</dbReference>
<evidence type="ECO:0000256" key="7">
    <source>
        <dbReference type="ARBA" id="ARBA00023242"/>
    </source>
</evidence>
<feature type="region of interest" description="Disordered" evidence="8">
    <location>
        <begin position="744"/>
        <end position="773"/>
    </location>
</feature>
<dbReference type="InterPro" id="IPR036864">
    <property type="entry name" value="Zn2-C6_fun-type_DNA-bd_sf"/>
</dbReference>